<dbReference type="FunFam" id="3.40.50.300:FF:000220">
    <property type="entry name" value="ATP-dependent protease ATPase subunit HslU"/>
    <property type="match status" value="1"/>
</dbReference>
<dbReference type="RefSeq" id="WP_160599365.1">
    <property type="nucleotide sequence ID" value="NZ_WTYU01000001.1"/>
</dbReference>
<dbReference type="Pfam" id="PF00004">
    <property type="entry name" value="AAA"/>
    <property type="match status" value="1"/>
</dbReference>
<name>A0A6L7GDH9_9SPHN</name>
<keyword evidence="2" id="KW-0547">Nucleotide-binding</keyword>
<keyword evidence="3" id="KW-0067">ATP-binding</keyword>
<reference evidence="7 8" key="1">
    <citation type="submission" date="2019-12" db="EMBL/GenBank/DDBJ databases">
        <title>Genomic-based taxomic classification of the family Erythrobacteraceae.</title>
        <authorList>
            <person name="Xu L."/>
        </authorList>
    </citation>
    <scope>NUCLEOTIDE SEQUENCE [LARGE SCALE GENOMIC DNA]</scope>
    <source>
        <strain evidence="7 8">KCTC 52259</strain>
    </source>
</reference>
<organism evidence="7 8">
    <name type="scientific">Allopontixanthobacter confluentis</name>
    <dbReference type="NCBI Taxonomy" id="1849021"/>
    <lineage>
        <taxon>Bacteria</taxon>
        <taxon>Pseudomonadati</taxon>
        <taxon>Pseudomonadota</taxon>
        <taxon>Alphaproteobacteria</taxon>
        <taxon>Sphingomonadales</taxon>
        <taxon>Erythrobacteraceae</taxon>
        <taxon>Allopontixanthobacter</taxon>
    </lineage>
</organism>
<comment type="caution">
    <text evidence="7">The sequence shown here is derived from an EMBL/GenBank/DDBJ whole genome shotgun (WGS) entry which is preliminary data.</text>
</comment>
<dbReference type="SUPFAM" id="SSF52540">
    <property type="entry name" value="P-loop containing nucleoside triphosphate hydrolases"/>
    <property type="match status" value="1"/>
</dbReference>
<dbReference type="InterPro" id="IPR027417">
    <property type="entry name" value="P-loop_NTPase"/>
</dbReference>
<dbReference type="InterPro" id="IPR004491">
    <property type="entry name" value="HslU"/>
</dbReference>
<accession>A0A6L7GDH9</accession>
<evidence type="ECO:0000313" key="8">
    <source>
        <dbReference type="Proteomes" id="UP000473531"/>
    </source>
</evidence>
<dbReference type="SMART" id="SM01086">
    <property type="entry name" value="ClpB_D2-small"/>
    <property type="match status" value="1"/>
</dbReference>
<dbReference type="GO" id="GO:0005524">
    <property type="term" value="F:ATP binding"/>
    <property type="evidence" value="ECO:0007669"/>
    <property type="project" value="UniProtKB-KW"/>
</dbReference>
<dbReference type="GO" id="GO:0016887">
    <property type="term" value="F:ATP hydrolysis activity"/>
    <property type="evidence" value="ECO:0007669"/>
    <property type="project" value="InterPro"/>
</dbReference>
<keyword evidence="7" id="KW-0378">Hydrolase</keyword>
<protein>
    <submittedName>
        <fullName evidence="7">ATP-dependent protease ATPase subunit HslU</fullName>
    </submittedName>
</protein>
<dbReference type="InterPro" id="IPR003959">
    <property type="entry name" value="ATPase_AAA_core"/>
</dbReference>
<keyword evidence="8" id="KW-1185">Reference proteome</keyword>
<dbReference type="Proteomes" id="UP000473531">
    <property type="component" value="Unassembled WGS sequence"/>
</dbReference>
<evidence type="ECO:0000259" key="5">
    <source>
        <dbReference type="SMART" id="SM00382"/>
    </source>
</evidence>
<dbReference type="NCBIfam" id="TIGR00390">
    <property type="entry name" value="hslU"/>
    <property type="match status" value="1"/>
</dbReference>
<dbReference type="InterPro" id="IPR050052">
    <property type="entry name" value="ATP-dep_Clp_protease_ClpX"/>
</dbReference>
<dbReference type="NCBIfam" id="NF003544">
    <property type="entry name" value="PRK05201.1"/>
    <property type="match status" value="1"/>
</dbReference>
<comment type="similarity">
    <text evidence="1">Belongs to the ClpX chaperone family. HslU subfamily.</text>
</comment>
<evidence type="ECO:0000313" key="7">
    <source>
        <dbReference type="EMBL" id="MXP13244.1"/>
    </source>
</evidence>
<evidence type="ECO:0000256" key="2">
    <source>
        <dbReference type="ARBA" id="ARBA00022741"/>
    </source>
</evidence>
<dbReference type="Pfam" id="PF07724">
    <property type="entry name" value="AAA_2"/>
    <property type="match status" value="1"/>
</dbReference>
<dbReference type="CDD" id="cd19498">
    <property type="entry name" value="RecA-like_HslU"/>
    <property type="match status" value="1"/>
</dbReference>
<gene>
    <name evidence="7" type="primary">hslU</name>
    <name evidence="7" type="ORF">GRI44_00475</name>
</gene>
<dbReference type="PANTHER" id="PTHR48102">
    <property type="entry name" value="ATP-DEPENDENT CLP PROTEASE ATP-BINDING SUBUNIT CLPX-LIKE, MITOCHONDRIAL-RELATED"/>
    <property type="match status" value="1"/>
</dbReference>
<dbReference type="InterPro" id="IPR019489">
    <property type="entry name" value="Clp_ATPase_C"/>
</dbReference>
<dbReference type="OrthoDB" id="9804062at2"/>
<dbReference type="AlphaFoldDB" id="A0A6L7GDH9"/>
<dbReference type="InterPro" id="IPR003593">
    <property type="entry name" value="AAA+_ATPase"/>
</dbReference>
<dbReference type="Gene3D" id="1.10.8.60">
    <property type="match status" value="1"/>
</dbReference>
<evidence type="ECO:0000259" key="6">
    <source>
        <dbReference type="SMART" id="SM01086"/>
    </source>
</evidence>
<keyword evidence="7" id="KW-0645">Protease</keyword>
<sequence>MTDTLTPKAIVAALDEHIIGQKDAKRAVAVALRNRWRRQRLGSDLRDEVTPKNILMIGPTGCGKTEISRRLAKLADAPFVKIEATKFTEVGYVGRDVEQIARDLVEDAIRLEKDSRREAVREAASKAAMDRLLVALVGENASEATRESFRERIVQNAMNDVEVEIEVQDTPSAPMEIPGMGGGMGMIDLSDMMGKAFGKANTKRRKLTVPQAWDKLVDEESEKRMDQDDVARVALHNAETNGIVFLDEIDKIAVSDVRGGSVSREGVQRDLLPLIEGTTVATKYGPMKTDHVLFIASGAFHVAKPSDMLPELQGRLPIRVELRALTEEDFVRILSETRANLVSQYKALIGTEDVTLDITTDAIAEVARMAAQVNESVENIGARRLQTVMEKLLEDLSFEAEDLKGQTVTVDADYVRERLADLAGNTDLSKYIL</sequence>
<dbReference type="GO" id="GO:0051603">
    <property type="term" value="P:proteolysis involved in protein catabolic process"/>
    <property type="evidence" value="ECO:0007669"/>
    <property type="project" value="TreeGrafter"/>
</dbReference>
<evidence type="ECO:0000256" key="3">
    <source>
        <dbReference type="ARBA" id="ARBA00022840"/>
    </source>
</evidence>
<dbReference type="GO" id="GO:0008233">
    <property type="term" value="F:peptidase activity"/>
    <property type="evidence" value="ECO:0007669"/>
    <property type="project" value="UniProtKB-KW"/>
</dbReference>
<dbReference type="EMBL" id="WTYU01000001">
    <property type="protein sequence ID" value="MXP13244.1"/>
    <property type="molecule type" value="Genomic_DNA"/>
</dbReference>
<feature type="domain" description="AAA+ ATPase" evidence="5">
    <location>
        <begin position="50"/>
        <end position="326"/>
    </location>
</feature>
<feature type="domain" description="Clp ATPase C-terminal" evidence="6">
    <location>
        <begin position="325"/>
        <end position="419"/>
    </location>
</feature>
<evidence type="ECO:0000256" key="1">
    <source>
        <dbReference type="ARBA" id="ARBA00009771"/>
    </source>
</evidence>
<dbReference type="GO" id="GO:0009376">
    <property type="term" value="C:HslUV protease complex"/>
    <property type="evidence" value="ECO:0007669"/>
    <property type="project" value="InterPro"/>
</dbReference>
<dbReference type="Gene3D" id="3.40.50.300">
    <property type="entry name" value="P-loop containing nucleotide triphosphate hydrolases"/>
    <property type="match status" value="2"/>
</dbReference>
<dbReference type="SMART" id="SM00382">
    <property type="entry name" value="AAA"/>
    <property type="match status" value="1"/>
</dbReference>
<proteinExistence type="inferred from homology"/>
<evidence type="ECO:0000256" key="4">
    <source>
        <dbReference type="ARBA" id="ARBA00023186"/>
    </source>
</evidence>
<dbReference type="PANTHER" id="PTHR48102:SF3">
    <property type="entry name" value="ATP-DEPENDENT PROTEASE ATPASE SUBUNIT HSLU"/>
    <property type="match status" value="1"/>
</dbReference>
<keyword evidence="4" id="KW-0143">Chaperone</keyword>